<dbReference type="EMBL" id="BKCJ010033865">
    <property type="protein sequence ID" value="GEV77412.1"/>
    <property type="molecule type" value="Genomic_DNA"/>
</dbReference>
<keyword evidence="1" id="KW-0479">Metal-binding</keyword>
<feature type="region of interest" description="Disordered" evidence="3">
    <location>
        <begin position="291"/>
        <end position="317"/>
    </location>
</feature>
<evidence type="ECO:0000313" key="5">
    <source>
        <dbReference type="EMBL" id="GEV77412.1"/>
    </source>
</evidence>
<dbReference type="GO" id="GO:0046872">
    <property type="term" value="F:metal ion binding"/>
    <property type="evidence" value="ECO:0007669"/>
    <property type="project" value="UniProtKB-KW"/>
</dbReference>
<feature type="compositionally biased region" description="Pro residues" evidence="3">
    <location>
        <begin position="1"/>
        <end position="12"/>
    </location>
</feature>
<gene>
    <name evidence="5" type="ORF">Tci_149389</name>
</gene>
<accession>A0A699GU45</accession>
<keyword evidence="2" id="KW-0378">Hydrolase</keyword>
<feature type="region of interest" description="Disordered" evidence="3">
    <location>
        <begin position="1"/>
        <end position="26"/>
    </location>
</feature>
<dbReference type="PANTHER" id="PTHR42648">
    <property type="entry name" value="TRANSPOSASE, PUTATIVE-RELATED"/>
    <property type="match status" value="1"/>
</dbReference>
<organism evidence="5">
    <name type="scientific">Tanacetum cinerariifolium</name>
    <name type="common">Dalmatian daisy</name>
    <name type="synonym">Chrysanthemum cinerariifolium</name>
    <dbReference type="NCBI Taxonomy" id="118510"/>
    <lineage>
        <taxon>Eukaryota</taxon>
        <taxon>Viridiplantae</taxon>
        <taxon>Streptophyta</taxon>
        <taxon>Embryophyta</taxon>
        <taxon>Tracheophyta</taxon>
        <taxon>Spermatophyta</taxon>
        <taxon>Magnoliopsida</taxon>
        <taxon>eudicotyledons</taxon>
        <taxon>Gunneridae</taxon>
        <taxon>Pentapetalae</taxon>
        <taxon>asterids</taxon>
        <taxon>campanulids</taxon>
        <taxon>Asterales</taxon>
        <taxon>Asteraceae</taxon>
        <taxon>Asteroideae</taxon>
        <taxon>Anthemideae</taxon>
        <taxon>Anthemidinae</taxon>
        <taxon>Tanacetum</taxon>
    </lineage>
</organism>
<dbReference type="PANTHER" id="PTHR42648:SF32">
    <property type="entry name" value="RIBONUCLEASE H-LIKE DOMAIN, GAG-PRE-INTEGRASE DOMAIN PROTEIN-RELATED"/>
    <property type="match status" value="1"/>
</dbReference>
<feature type="compositionally biased region" description="Polar residues" evidence="3">
    <location>
        <begin position="15"/>
        <end position="26"/>
    </location>
</feature>
<dbReference type="Pfam" id="PF07727">
    <property type="entry name" value="RVT_2"/>
    <property type="match status" value="1"/>
</dbReference>
<evidence type="ECO:0000256" key="2">
    <source>
        <dbReference type="ARBA" id="ARBA00022801"/>
    </source>
</evidence>
<feature type="region of interest" description="Disordered" evidence="3">
    <location>
        <begin position="816"/>
        <end position="835"/>
    </location>
</feature>
<reference evidence="5" key="1">
    <citation type="journal article" date="2019" name="Sci. Rep.">
        <title>Draft genome of Tanacetum cinerariifolium, the natural source of mosquito coil.</title>
        <authorList>
            <person name="Yamashiro T."/>
            <person name="Shiraishi A."/>
            <person name="Satake H."/>
            <person name="Nakayama K."/>
        </authorList>
    </citation>
    <scope>NUCLEOTIDE SEQUENCE</scope>
</reference>
<dbReference type="AlphaFoldDB" id="A0A699GU45"/>
<evidence type="ECO:0000256" key="3">
    <source>
        <dbReference type="SAM" id="MobiDB-lite"/>
    </source>
</evidence>
<sequence>MSGAIPPIPPPFGASSGNPSIPNANRVNTMPTTTNPINTTTTVNVAQSVVDENLPQLLDLRGGSHVINVLAFDKENFTSWKVRFLVFLSGLEPYLLKTLEDEPFVPIGQIIPLKMTVWLLYMESIIMRKDSDSDVEEDQRTSNEFMADLNAEHHEKALLANQKRLYKRSGRVGSARKPIDKTKETCFACEKIDKEYVSSEDEGATRIRAFMTITKDELSVGKADARSDQWVDITMKKTCSKVTLDQLFYEQIPGNIIKALGRKGRRKENNPSKEVLFTKAVVSTSESAPMITFDSEDDSDIQEPLPPLPKLTGTDPSSASKSIISLSDLTANMADLTLNTASKEIKKANKVSQTYVIKKKTKSKHPTIQNSCPDKNAFPSTEQLLLTLMKEVKAERRNRTLIEAVRTMLNSAKLPKQFWEEAVNTACMLTFSQRLNPKSSHKLWKKKDGNKMDKEAVVTKNKAKLVAKGYKQEDGIDYDETFAPVARLEAIRIFLAYTFYMGFVVFQMDVKSAFLNVKLSEEVYVEQPPGFESSEFPNHVCRLNKALYGLKQAPRACEKNFRYLKGTPNLGLSYPKGLGFDLKTYSESDYVGCNLDRKITYGGSKLSKEPKKSLILHSEGVNAKESADKSQSRTNVQRLSQPKFPTARKPRKEKIPSSSQPKVLDQIVEEPEIAKEHPLVIPSDDVLESRYDTESEIKFIKSFKANTIYDYVISSSKLSSMPDDDLHSTSTFDTINNALKDQLPRLLSEALKECLPSILHDSLPTQLHQTMTKPIKKQFNIYHKMQKVRDDLKTHNNTLGRFYLDVQSEDTIPTFGPTVESQGEQPADPKVTNKESTSLVLDDKSSEGKEFFVHTSKEKKDRIILVEDDSDEDDKQPLSKRFKITPLDIKNLIPLCSYVPEHPLKPEEQQSLFKSLQMSCSKEPPQSFHQLLSEISPKEKNSLHRRTSSEDQLSVKHQLAVKGLSECKASESNVRRIQVKDIAKEVKDHLKTYSSTGMDIS</sequence>
<proteinExistence type="predicted"/>
<feature type="region of interest" description="Disordered" evidence="3">
    <location>
        <begin position="617"/>
        <end position="664"/>
    </location>
</feature>
<comment type="caution">
    <text evidence="5">The sequence shown here is derived from an EMBL/GenBank/DDBJ whole genome shotgun (WGS) entry which is preliminary data.</text>
</comment>
<protein>
    <submittedName>
        <fullName evidence="5">Retrovirus-related Pol polyprotein from transposon TNT 1-94</fullName>
    </submittedName>
</protein>
<feature type="domain" description="Reverse transcriptase Ty1/copia-type" evidence="4">
    <location>
        <begin position="451"/>
        <end position="558"/>
    </location>
</feature>
<name>A0A699GU45_TANCI</name>
<evidence type="ECO:0000256" key="1">
    <source>
        <dbReference type="ARBA" id="ARBA00022723"/>
    </source>
</evidence>
<dbReference type="InterPro" id="IPR013103">
    <property type="entry name" value="RVT_2"/>
</dbReference>
<evidence type="ECO:0000259" key="4">
    <source>
        <dbReference type="Pfam" id="PF07727"/>
    </source>
</evidence>
<dbReference type="InterPro" id="IPR039537">
    <property type="entry name" value="Retrotran_Ty1/copia-like"/>
</dbReference>
<dbReference type="GO" id="GO:0016787">
    <property type="term" value="F:hydrolase activity"/>
    <property type="evidence" value="ECO:0007669"/>
    <property type="project" value="UniProtKB-KW"/>
</dbReference>